<evidence type="ECO:0000313" key="3">
    <source>
        <dbReference type="Proteomes" id="UP000590749"/>
    </source>
</evidence>
<reference evidence="2 3" key="1">
    <citation type="submission" date="2020-08" db="EMBL/GenBank/DDBJ databases">
        <title>Genomic Encyclopedia of Type Strains, Phase III (KMG-III): the genomes of soil and plant-associated and newly described type strains.</title>
        <authorList>
            <person name="Whitman W."/>
        </authorList>
    </citation>
    <scope>NUCLEOTIDE SEQUENCE [LARGE SCALE GENOMIC DNA]</scope>
    <source>
        <strain evidence="2 3">CECT 3287</strain>
    </source>
</reference>
<dbReference type="RefSeq" id="WP_183227983.1">
    <property type="nucleotide sequence ID" value="NZ_BMPW01000048.1"/>
</dbReference>
<sequence length="66" mass="7136">MRRAAGKSSARDVHDPSCRTIFDTKGNDSVTTINGNSGNGYGRPAQHPQRRPQFHGIRGTRTPSGT</sequence>
<gene>
    <name evidence="2" type="ORF">FHR83_009311</name>
</gene>
<organism evidence="2 3">
    <name type="scientific">Actinoplanes campanulatus</name>
    <dbReference type="NCBI Taxonomy" id="113559"/>
    <lineage>
        <taxon>Bacteria</taxon>
        <taxon>Bacillati</taxon>
        <taxon>Actinomycetota</taxon>
        <taxon>Actinomycetes</taxon>
        <taxon>Micromonosporales</taxon>
        <taxon>Micromonosporaceae</taxon>
        <taxon>Actinoplanes</taxon>
    </lineage>
</organism>
<evidence type="ECO:0000256" key="1">
    <source>
        <dbReference type="SAM" id="MobiDB-lite"/>
    </source>
</evidence>
<name>A0A7W5ASF8_9ACTN</name>
<dbReference type="Proteomes" id="UP000590749">
    <property type="component" value="Unassembled WGS sequence"/>
</dbReference>
<comment type="caution">
    <text evidence="2">The sequence shown here is derived from an EMBL/GenBank/DDBJ whole genome shotgun (WGS) entry which is preliminary data.</text>
</comment>
<dbReference type="AlphaFoldDB" id="A0A7W5ASF8"/>
<feature type="compositionally biased region" description="Polar residues" evidence="1">
    <location>
        <begin position="27"/>
        <end position="36"/>
    </location>
</feature>
<protein>
    <submittedName>
        <fullName evidence="2">Uncharacterized protein</fullName>
    </submittedName>
</protein>
<evidence type="ECO:0000313" key="2">
    <source>
        <dbReference type="EMBL" id="MBB3101582.1"/>
    </source>
</evidence>
<proteinExistence type="predicted"/>
<feature type="region of interest" description="Disordered" evidence="1">
    <location>
        <begin position="1"/>
        <end position="66"/>
    </location>
</feature>
<accession>A0A7W5ASF8</accession>
<keyword evidence="3" id="KW-1185">Reference proteome</keyword>
<dbReference type="EMBL" id="JACHXF010000041">
    <property type="protein sequence ID" value="MBB3101582.1"/>
    <property type="molecule type" value="Genomic_DNA"/>
</dbReference>